<organism evidence="2 3">
    <name type="scientific">Blattamonas nauphoetae</name>
    <dbReference type="NCBI Taxonomy" id="2049346"/>
    <lineage>
        <taxon>Eukaryota</taxon>
        <taxon>Metamonada</taxon>
        <taxon>Preaxostyla</taxon>
        <taxon>Oxymonadida</taxon>
        <taxon>Blattamonas</taxon>
    </lineage>
</organism>
<evidence type="ECO:0000256" key="1">
    <source>
        <dbReference type="SAM" id="MobiDB-lite"/>
    </source>
</evidence>
<name>A0ABQ9WXP3_9EUKA</name>
<feature type="compositionally biased region" description="Basic and acidic residues" evidence="1">
    <location>
        <begin position="72"/>
        <end position="84"/>
    </location>
</feature>
<evidence type="ECO:0000313" key="3">
    <source>
        <dbReference type="Proteomes" id="UP001281761"/>
    </source>
</evidence>
<reference evidence="2 3" key="1">
    <citation type="journal article" date="2022" name="bioRxiv">
        <title>Genomics of Preaxostyla Flagellates Illuminates Evolutionary Transitions and the Path Towards Mitochondrial Loss.</title>
        <authorList>
            <person name="Novak L.V.F."/>
            <person name="Treitli S.C."/>
            <person name="Pyrih J."/>
            <person name="Halakuc P."/>
            <person name="Pipaliya S.V."/>
            <person name="Vacek V."/>
            <person name="Brzon O."/>
            <person name="Soukal P."/>
            <person name="Eme L."/>
            <person name="Dacks J.B."/>
            <person name="Karnkowska A."/>
            <person name="Elias M."/>
            <person name="Hampl V."/>
        </authorList>
    </citation>
    <scope>NUCLEOTIDE SEQUENCE [LARGE SCALE GENOMIC DNA]</scope>
    <source>
        <strain evidence="2">NAU3</strain>
        <tissue evidence="2">Gut</tissue>
    </source>
</reference>
<proteinExistence type="predicted"/>
<accession>A0ABQ9WXP3</accession>
<feature type="region of interest" description="Disordered" evidence="1">
    <location>
        <begin position="62"/>
        <end position="87"/>
    </location>
</feature>
<feature type="compositionally biased region" description="Polar residues" evidence="1">
    <location>
        <begin position="1"/>
        <end position="20"/>
    </location>
</feature>
<feature type="compositionally biased region" description="Low complexity" evidence="1">
    <location>
        <begin position="62"/>
        <end position="71"/>
    </location>
</feature>
<protein>
    <submittedName>
        <fullName evidence="2">Uncharacterized protein</fullName>
    </submittedName>
</protein>
<dbReference type="EMBL" id="JARBJD010000305">
    <property type="protein sequence ID" value="KAK2944281.1"/>
    <property type="molecule type" value="Genomic_DNA"/>
</dbReference>
<sequence>MRTTQKSRVSADGTRNSRLRSCTVDPHLPRQFQHDTLVLFHHSLQNTHQQPCLLHLDNPLSSTGAASTAKSTGHETVPDTKGVSEGDDVMCVQPESRRLWRRRGKSRG</sequence>
<feature type="region of interest" description="Disordered" evidence="1">
    <location>
        <begin position="1"/>
        <end position="21"/>
    </location>
</feature>
<keyword evidence="3" id="KW-1185">Reference proteome</keyword>
<dbReference type="Proteomes" id="UP001281761">
    <property type="component" value="Unassembled WGS sequence"/>
</dbReference>
<evidence type="ECO:0000313" key="2">
    <source>
        <dbReference type="EMBL" id="KAK2944281.1"/>
    </source>
</evidence>
<gene>
    <name evidence="2" type="ORF">BLNAU_20777</name>
</gene>
<comment type="caution">
    <text evidence="2">The sequence shown here is derived from an EMBL/GenBank/DDBJ whole genome shotgun (WGS) entry which is preliminary data.</text>
</comment>